<keyword evidence="2" id="KW-1133">Transmembrane helix</keyword>
<dbReference type="Proteomes" id="UP000309215">
    <property type="component" value="Unassembled WGS sequence"/>
</dbReference>
<dbReference type="Pfam" id="PF07584">
    <property type="entry name" value="BatA"/>
    <property type="match status" value="1"/>
</dbReference>
<dbReference type="Pfam" id="PF13519">
    <property type="entry name" value="VWA_2"/>
    <property type="match status" value="1"/>
</dbReference>
<feature type="region of interest" description="Disordered" evidence="1">
    <location>
        <begin position="645"/>
        <end position="664"/>
    </location>
</feature>
<evidence type="ECO:0000259" key="3">
    <source>
        <dbReference type="Pfam" id="PF07584"/>
    </source>
</evidence>
<dbReference type="Gene3D" id="3.40.50.410">
    <property type="entry name" value="von Willebrand factor, type A domain"/>
    <property type="match status" value="1"/>
</dbReference>
<dbReference type="InterPro" id="IPR002035">
    <property type="entry name" value="VWF_A"/>
</dbReference>
<keyword evidence="6" id="KW-1185">Reference proteome</keyword>
<feature type="transmembrane region" description="Helical" evidence="2">
    <location>
        <begin position="12"/>
        <end position="28"/>
    </location>
</feature>
<dbReference type="InterPro" id="IPR036465">
    <property type="entry name" value="vWFA_dom_sf"/>
</dbReference>
<reference evidence="5 6" key="1">
    <citation type="submission" date="2019-04" db="EMBL/GenBank/DDBJ databases">
        <authorList>
            <person name="Li Y."/>
            <person name="Wang J."/>
        </authorList>
    </citation>
    <scope>NUCLEOTIDE SEQUENCE [LARGE SCALE GENOMIC DNA]</scope>
    <source>
        <strain evidence="5 6">DSM 14668</strain>
    </source>
</reference>
<accession>A0A4U1JIG2</accession>
<proteinExistence type="predicted"/>
<feature type="domain" description="Aerotolerance regulator N-terminal" evidence="3">
    <location>
        <begin position="7"/>
        <end position="82"/>
    </location>
</feature>
<dbReference type="OrthoDB" id="9780136at2"/>
<keyword evidence="2" id="KW-0472">Membrane</keyword>
<dbReference type="PANTHER" id="PTHR37464:SF1">
    <property type="entry name" value="BLL2463 PROTEIN"/>
    <property type="match status" value="1"/>
</dbReference>
<evidence type="ECO:0000256" key="1">
    <source>
        <dbReference type="SAM" id="MobiDB-lite"/>
    </source>
</evidence>
<dbReference type="InterPro" id="IPR024163">
    <property type="entry name" value="Aerotolerance_reg_N"/>
</dbReference>
<gene>
    <name evidence="5" type="ORF">E8A74_04965</name>
</gene>
<protein>
    <submittedName>
        <fullName evidence="5">VWA domain-containing protein</fullName>
    </submittedName>
</protein>
<comment type="caution">
    <text evidence="5">The sequence shown here is derived from an EMBL/GenBank/DDBJ whole genome shotgun (WGS) entry which is preliminary data.</text>
</comment>
<feature type="transmembrane region" description="Helical" evidence="2">
    <location>
        <begin position="59"/>
        <end position="80"/>
    </location>
</feature>
<dbReference type="RefSeq" id="WP_136927750.1">
    <property type="nucleotide sequence ID" value="NZ_SSMQ01000003.1"/>
</dbReference>
<dbReference type="SUPFAM" id="SSF53300">
    <property type="entry name" value="vWA-like"/>
    <property type="match status" value="1"/>
</dbReference>
<feature type="transmembrane region" description="Helical" evidence="2">
    <location>
        <begin position="618"/>
        <end position="637"/>
    </location>
</feature>
<dbReference type="AlphaFoldDB" id="A0A4U1JIG2"/>
<evidence type="ECO:0000256" key="2">
    <source>
        <dbReference type="SAM" id="Phobius"/>
    </source>
</evidence>
<dbReference type="EMBL" id="SSMQ01000003">
    <property type="protein sequence ID" value="TKD12450.1"/>
    <property type="molecule type" value="Genomic_DNA"/>
</dbReference>
<sequence length="664" mass="70248">MSSPLDLLAPKGLALLGLLGPLVLLYILKVRRKRKRVASTWLWASAKRDLIARSPFQKLIAQVPLILQALALLLLAFALARPATRGRAITGDHLAIIVDASASMSAQSVAGAETKTRMDLARKVAEDILSSLGPGSDALLLEAGRDARVVAPLDRDAVRLKAALKTLRVHDVEGDLGAAVALAVDRLRQLGGSRRIVVITDGNLAAPAALSGASLPIEVITVGTPVDNAAIVRVDVRSGIEPTLKREQVQAFLVIANFGKAPRELYVTMREDNASDVLASRKVLVAPGERQAVVLDFLPAPGDYRRGLIFDIAPHDAMEVDDAAFARVPAGDKLPVAYAAPDPQKTSPWIERAIVSDPATTLKTLSVAELAQAAAVEMDAFVVVEGACPDFVPGGDLLIVAPPAGRCFGTVVGRTLEAPSITSWETGDARMRFLSLDGVSISRAMALKPEGPTQELIRTQDGTIATDISTPTRTGTLLGFDVGDSDWPLKASFVLFMRNLLEQARIHRAHGITGPARAGEPLRLRLPASAKDVEVKGPTGDRLDVSLRSGLAVVPEISKVGLYQLSWQGPEGGAIVAPANLTSAAESDLGSVMAPAGAGKDEIKVTAAGFEPDAHNEWSWVLALVALGFVVFDIWYLTRKPRLAPAATPTAPKRPPAPERRAAA</sequence>
<evidence type="ECO:0000259" key="4">
    <source>
        <dbReference type="Pfam" id="PF13519"/>
    </source>
</evidence>
<name>A0A4U1JIG2_9BACT</name>
<organism evidence="5 6">
    <name type="scientific">Polyangium fumosum</name>
    <dbReference type="NCBI Taxonomy" id="889272"/>
    <lineage>
        <taxon>Bacteria</taxon>
        <taxon>Pseudomonadati</taxon>
        <taxon>Myxococcota</taxon>
        <taxon>Polyangia</taxon>
        <taxon>Polyangiales</taxon>
        <taxon>Polyangiaceae</taxon>
        <taxon>Polyangium</taxon>
    </lineage>
</organism>
<dbReference type="PANTHER" id="PTHR37464">
    <property type="entry name" value="BLL2463 PROTEIN"/>
    <property type="match status" value="1"/>
</dbReference>
<keyword evidence="2" id="KW-0812">Transmembrane</keyword>
<evidence type="ECO:0000313" key="5">
    <source>
        <dbReference type="EMBL" id="TKD12450.1"/>
    </source>
</evidence>
<feature type="domain" description="VWFA" evidence="4">
    <location>
        <begin position="95"/>
        <end position="202"/>
    </location>
</feature>
<evidence type="ECO:0000313" key="6">
    <source>
        <dbReference type="Proteomes" id="UP000309215"/>
    </source>
</evidence>